<evidence type="ECO:0000313" key="4">
    <source>
        <dbReference type="EMBL" id="SVA65141.1"/>
    </source>
</evidence>
<organism evidence="4">
    <name type="scientific">marine metagenome</name>
    <dbReference type="NCBI Taxonomy" id="408172"/>
    <lineage>
        <taxon>unclassified sequences</taxon>
        <taxon>metagenomes</taxon>
        <taxon>ecological metagenomes</taxon>
    </lineage>
</organism>
<dbReference type="AlphaFoldDB" id="A0A381XL08"/>
<dbReference type="InterPro" id="IPR013482">
    <property type="entry name" value="Molybde_CF_guanTrfase"/>
</dbReference>
<keyword evidence="2" id="KW-0501">Molybdenum cofactor biosynthesis</keyword>
<dbReference type="PANTHER" id="PTHR43777">
    <property type="entry name" value="MOLYBDENUM COFACTOR CYTIDYLYLTRANSFERASE"/>
    <property type="match status" value="1"/>
</dbReference>
<gene>
    <name evidence="4" type="ORF">METZ01_LOCUS117995</name>
</gene>
<dbReference type="EMBL" id="UINC01015479">
    <property type="protein sequence ID" value="SVA65141.1"/>
    <property type="molecule type" value="Genomic_DNA"/>
</dbReference>
<dbReference type="CDD" id="cd02503">
    <property type="entry name" value="MobA"/>
    <property type="match status" value="1"/>
</dbReference>
<dbReference type="Pfam" id="PF12804">
    <property type="entry name" value="NTP_transf_3"/>
    <property type="match status" value="1"/>
</dbReference>
<dbReference type="InterPro" id="IPR025877">
    <property type="entry name" value="MobA-like_NTP_Trfase"/>
</dbReference>
<dbReference type="GO" id="GO:0016779">
    <property type="term" value="F:nucleotidyltransferase activity"/>
    <property type="evidence" value="ECO:0007669"/>
    <property type="project" value="UniProtKB-ARBA"/>
</dbReference>
<keyword evidence="1" id="KW-0342">GTP-binding</keyword>
<feature type="non-terminal residue" evidence="4">
    <location>
        <position position="1"/>
    </location>
</feature>
<keyword evidence="1" id="KW-0547">Nucleotide-binding</keyword>
<dbReference type="GO" id="GO:0006777">
    <property type="term" value="P:Mo-molybdopterin cofactor biosynthetic process"/>
    <property type="evidence" value="ECO:0007669"/>
    <property type="project" value="UniProtKB-KW"/>
</dbReference>
<accession>A0A381XL08</accession>
<protein>
    <recommendedName>
        <fullName evidence="3">MobA-like NTP transferase domain-containing protein</fullName>
    </recommendedName>
</protein>
<dbReference type="Gene3D" id="3.90.550.10">
    <property type="entry name" value="Spore Coat Polysaccharide Biosynthesis Protein SpsA, Chain A"/>
    <property type="match status" value="1"/>
</dbReference>
<name>A0A381XL08_9ZZZZ</name>
<evidence type="ECO:0000256" key="2">
    <source>
        <dbReference type="ARBA" id="ARBA00023150"/>
    </source>
</evidence>
<sequence length="188" mass="19359">VAPRFAGVVLAGGASRRMGADKAFAEVDGRPMVMVAVDALVGGGALAVQVIGGDIDRLVASGLKAVPDRWPGEGPLGGVIQAIEWGMELAVDHVMVLACDLPRASSATVRVLVDRASGSPGSILVPVVEGRAQWLHACWSTRVLGALQEAFVGGERAPHRALEGLSLVEVEGLEANSLADADWPSDVP</sequence>
<dbReference type="InterPro" id="IPR029044">
    <property type="entry name" value="Nucleotide-diphossugar_trans"/>
</dbReference>
<reference evidence="4" key="1">
    <citation type="submission" date="2018-05" db="EMBL/GenBank/DDBJ databases">
        <authorList>
            <person name="Lanie J.A."/>
            <person name="Ng W.-L."/>
            <person name="Kazmierczak K.M."/>
            <person name="Andrzejewski T.M."/>
            <person name="Davidsen T.M."/>
            <person name="Wayne K.J."/>
            <person name="Tettelin H."/>
            <person name="Glass J.I."/>
            <person name="Rusch D."/>
            <person name="Podicherti R."/>
            <person name="Tsui H.-C.T."/>
            <person name="Winkler M.E."/>
        </authorList>
    </citation>
    <scope>NUCLEOTIDE SEQUENCE</scope>
</reference>
<feature type="domain" description="MobA-like NTP transferase" evidence="3">
    <location>
        <begin position="7"/>
        <end position="157"/>
    </location>
</feature>
<dbReference type="SUPFAM" id="SSF53448">
    <property type="entry name" value="Nucleotide-diphospho-sugar transferases"/>
    <property type="match status" value="1"/>
</dbReference>
<dbReference type="GO" id="GO:0005525">
    <property type="term" value="F:GTP binding"/>
    <property type="evidence" value="ECO:0007669"/>
    <property type="project" value="UniProtKB-KW"/>
</dbReference>
<evidence type="ECO:0000259" key="3">
    <source>
        <dbReference type="Pfam" id="PF12804"/>
    </source>
</evidence>
<dbReference type="PANTHER" id="PTHR43777:SF1">
    <property type="entry name" value="MOLYBDENUM COFACTOR CYTIDYLYLTRANSFERASE"/>
    <property type="match status" value="1"/>
</dbReference>
<evidence type="ECO:0000256" key="1">
    <source>
        <dbReference type="ARBA" id="ARBA00023134"/>
    </source>
</evidence>
<proteinExistence type="predicted"/>